<dbReference type="Proteomes" id="UP000046122">
    <property type="component" value="Unassembled WGS sequence"/>
</dbReference>
<dbReference type="EMBL" id="CCNE01000016">
    <property type="protein sequence ID" value="CDX56405.1"/>
    <property type="molecule type" value="Genomic_DNA"/>
</dbReference>
<proteinExistence type="predicted"/>
<accession>A0A090GUH2</accession>
<name>A0A090GUH2_MESPL</name>
<dbReference type="AlphaFoldDB" id="A0A090GUH2"/>
<sequence length="64" mass="7103">MLVFFAKDVVDFIERIDVRGLRHCTLLGQSRCVTARALATDIRHAAGNLFSTQMVDDLQPSPVS</sequence>
<gene>
    <name evidence="1" type="ORF">MPL3365_230205</name>
</gene>
<evidence type="ECO:0000313" key="2">
    <source>
        <dbReference type="Proteomes" id="UP000046122"/>
    </source>
</evidence>
<evidence type="ECO:0000313" key="1">
    <source>
        <dbReference type="EMBL" id="CDX56405.1"/>
    </source>
</evidence>
<protein>
    <submittedName>
        <fullName evidence="1">Uncharacterized protein</fullName>
    </submittedName>
</protein>
<reference evidence="1 2" key="1">
    <citation type="submission" date="2014-08" db="EMBL/GenBank/DDBJ databases">
        <authorList>
            <person name="Moulin Lionel"/>
        </authorList>
    </citation>
    <scope>NUCLEOTIDE SEQUENCE [LARGE SCALE GENOMIC DNA]</scope>
</reference>
<organism evidence="1 2">
    <name type="scientific">Mesorhizobium plurifarium</name>
    <dbReference type="NCBI Taxonomy" id="69974"/>
    <lineage>
        <taxon>Bacteria</taxon>
        <taxon>Pseudomonadati</taxon>
        <taxon>Pseudomonadota</taxon>
        <taxon>Alphaproteobacteria</taxon>
        <taxon>Hyphomicrobiales</taxon>
        <taxon>Phyllobacteriaceae</taxon>
        <taxon>Mesorhizobium</taxon>
    </lineage>
</organism>